<dbReference type="InterPro" id="IPR000994">
    <property type="entry name" value="Pept_M24"/>
</dbReference>
<keyword evidence="10" id="KW-0224">Dipeptidase</keyword>
<dbReference type="InterPro" id="IPR036005">
    <property type="entry name" value="Creatinase/aminopeptidase-like"/>
</dbReference>
<dbReference type="InterPro" id="IPR029149">
    <property type="entry name" value="Creatin/AminoP/Spt16_N"/>
</dbReference>
<feature type="domain" description="Peptidase M24" evidence="8">
    <location>
        <begin position="171"/>
        <end position="426"/>
    </location>
</feature>
<protein>
    <submittedName>
        <fullName evidence="10">Xaa-Pro dipeptidase</fullName>
        <ecNumber evidence="10">3.4.13.9</ecNumber>
    </submittedName>
</protein>
<dbReference type="RefSeq" id="WP_394843440.1">
    <property type="nucleotide sequence ID" value="NZ_CP089982.1"/>
</dbReference>
<keyword evidence="4 10" id="KW-0378">Hydrolase</keyword>
<sequence>MDSTSLTSLYREHIEDLSRRYGKALTAAGFDGIVIHSGTLQLKSLVDDQYWPLRPTPHFQHWVPVCEPDCAIVLQVGKAPVFIWTRSTTMWEIAPRPETDHFTHVIKIVEPEGADGVKALLPTSGKIAFVGDDRARAAAWGFDAERTNPKKLVDALDELRTIKTDYEIACVGEANRRAAVGHRAVFQAFRSSDRSELDLHLLYLAATGQDDPETPYKNIVALGPHAAVLHHIAYDKWAVSRNVESLLLDAGASYQGYCSDITRTWVKGTGATSSAYRGLIEGVEAMQKRLCDAVKLGTGYEALHEESHQQVAAILRDVGIGRGSVDALVSKGITRTFYPHGLGHSLGLQVHDVGCATTKPKPENPFLRNTSTIAERQVFTVEPGIYFIAALVEKLRQSPDASLVDFRLVDELAPLGGVRIEDNVVVLSKDAKAPVLNLTREHLPLGGGYAEALS</sequence>
<dbReference type="InterPro" id="IPR048819">
    <property type="entry name" value="PepQ_N"/>
</dbReference>
<evidence type="ECO:0000256" key="3">
    <source>
        <dbReference type="ARBA" id="ARBA00022723"/>
    </source>
</evidence>
<dbReference type="EC" id="3.4.13.9" evidence="10"/>
<dbReference type="InterPro" id="IPR052433">
    <property type="entry name" value="X-Pro_dipept-like"/>
</dbReference>
<evidence type="ECO:0000256" key="7">
    <source>
        <dbReference type="RuleBase" id="RU000590"/>
    </source>
</evidence>
<dbReference type="PANTHER" id="PTHR43226:SF8">
    <property type="entry name" value="XAA-PRO DIPEPTIDASE"/>
    <property type="match status" value="1"/>
</dbReference>
<dbReference type="NCBIfam" id="NF010133">
    <property type="entry name" value="PRK13607.1"/>
    <property type="match status" value="1"/>
</dbReference>
<dbReference type="SUPFAM" id="SSF55920">
    <property type="entry name" value="Creatinase/aminopeptidase"/>
    <property type="match status" value="1"/>
</dbReference>
<evidence type="ECO:0000256" key="4">
    <source>
        <dbReference type="ARBA" id="ARBA00022801"/>
    </source>
</evidence>
<evidence type="ECO:0000259" key="9">
    <source>
        <dbReference type="Pfam" id="PF21216"/>
    </source>
</evidence>
<feature type="domain" description="Xaa-Pro dipeptidase N-terminal" evidence="9">
    <location>
        <begin position="8"/>
        <end position="157"/>
    </location>
</feature>
<dbReference type="Gene3D" id="3.40.350.10">
    <property type="entry name" value="Creatinase/prolidase N-terminal domain"/>
    <property type="match status" value="1"/>
</dbReference>
<organism evidence="10 11">
    <name type="scientific">Pendulispora brunnea</name>
    <dbReference type="NCBI Taxonomy" id="2905690"/>
    <lineage>
        <taxon>Bacteria</taxon>
        <taxon>Pseudomonadati</taxon>
        <taxon>Myxococcota</taxon>
        <taxon>Myxococcia</taxon>
        <taxon>Myxococcales</taxon>
        <taxon>Sorangiineae</taxon>
        <taxon>Pendulisporaceae</taxon>
        <taxon>Pendulispora</taxon>
    </lineage>
</organism>
<dbReference type="Pfam" id="PF00557">
    <property type="entry name" value="Peptidase_M24"/>
    <property type="match status" value="1"/>
</dbReference>
<keyword evidence="11" id="KW-1185">Reference proteome</keyword>
<proteinExistence type="inferred from homology"/>
<evidence type="ECO:0000256" key="1">
    <source>
        <dbReference type="ARBA" id="ARBA00001936"/>
    </source>
</evidence>
<name>A0ABZ2K6R8_9BACT</name>
<evidence type="ECO:0000259" key="8">
    <source>
        <dbReference type="Pfam" id="PF00557"/>
    </source>
</evidence>
<dbReference type="InterPro" id="IPR001131">
    <property type="entry name" value="Peptidase_M24B_aminopep-P_CS"/>
</dbReference>
<keyword evidence="2" id="KW-0645">Protease</keyword>
<accession>A0ABZ2K6R8</accession>
<dbReference type="Proteomes" id="UP001379533">
    <property type="component" value="Chromosome"/>
</dbReference>
<keyword evidence="5" id="KW-0482">Metalloprotease</keyword>
<dbReference type="PROSITE" id="PS00491">
    <property type="entry name" value="PROLINE_PEPTIDASE"/>
    <property type="match status" value="1"/>
</dbReference>
<evidence type="ECO:0000256" key="2">
    <source>
        <dbReference type="ARBA" id="ARBA00022670"/>
    </source>
</evidence>
<evidence type="ECO:0000256" key="6">
    <source>
        <dbReference type="ARBA" id="ARBA00023211"/>
    </source>
</evidence>
<dbReference type="EMBL" id="CP089982">
    <property type="protein sequence ID" value="WXA92840.1"/>
    <property type="molecule type" value="Genomic_DNA"/>
</dbReference>
<comment type="similarity">
    <text evidence="7">Belongs to the peptidase M24B family.</text>
</comment>
<comment type="cofactor">
    <cofactor evidence="1">
        <name>Mn(2+)</name>
        <dbReference type="ChEBI" id="CHEBI:29035"/>
    </cofactor>
</comment>
<dbReference type="Pfam" id="PF21216">
    <property type="entry name" value="PepQ_N"/>
    <property type="match status" value="1"/>
</dbReference>
<dbReference type="Gene3D" id="3.90.230.10">
    <property type="entry name" value="Creatinase/methionine aminopeptidase superfamily"/>
    <property type="match status" value="1"/>
</dbReference>
<reference evidence="10 11" key="1">
    <citation type="submission" date="2021-12" db="EMBL/GenBank/DDBJ databases">
        <title>Discovery of the Pendulisporaceae a myxobacterial family with distinct sporulation behavior and unique specialized metabolism.</title>
        <authorList>
            <person name="Garcia R."/>
            <person name="Popoff A."/>
            <person name="Bader C.D."/>
            <person name="Loehr J."/>
            <person name="Walesch S."/>
            <person name="Walt C."/>
            <person name="Boldt J."/>
            <person name="Bunk B."/>
            <person name="Haeckl F.J.F.P.J."/>
            <person name="Gunesch A.P."/>
            <person name="Birkelbach J."/>
            <person name="Nuebel U."/>
            <person name="Pietschmann T."/>
            <person name="Bach T."/>
            <person name="Mueller R."/>
        </authorList>
    </citation>
    <scope>NUCLEOTIDE SEQUENCE [LARGE SCALE GENOMIC DNA]</scope>
    <source>
        <strain evidence="10 11">MSr12523</strain>
    </source>
</reference>
<evidence type="ECO:0000256" key="5">
    <source>
        <dbReference type="ARBA" id="ARBA00023049"/>
    </source>
</evidence>
<evidence type="ECO:0000313" key="11">
    <source>
        <dbReference type="Proteomes" id="UP001379533"/>
    </source>
</evidence>
<dbReference type="GO" id="GO:0102009">
    <property type="term" value="F:proline dipeptidase activity"/>
    <property type="evidence" value="ECO:0007669"/>
    <property type="project" value="UniProtKB-EC"/>
</dbReference>
<dbReference type="PANTHER" id="PTHR43226">
    <property type="entry name" value="XAA-PRO AMINOPEPTIDASE 3"/>
    <property type="match status" value="1"/>
</dbReference>
<gene>
    <name evidence="10" type="primary">pepQ</name>
    <name evidence="10" type="ORF">LZC95_41130</name>
</gene>
<keyword evidence="3 7" id="KW-0479">Metal-binding</keyword>
<evidence type="ECO:0000313" key="10">
    <source>
        <dbReference type="EMBL" id="WXA92840.1"/>
    </source>
</evidence>
<keyword evidence="6" id="KW-0464">Manganese</keyword>